<evidence type="ECO:0000256" key="11">
    <source>
        <dbReference type="RuleBase" id="RU362031"/>
    </source>
</evidence>
<evidence type="ECO:0000256" key="4">
    <source>
        <dbReference type="ARBA" id="ARBA00022670"/>
    </source>
</evidence>
<comment type="similarity">
    <text evidence="3 11">Belongs to the peptidase M50B family.</text>
</comment>
<dbReference type="GO" id="GO:0046872">
    <property type="term" value="F:metal ion binding"/>
    <property type="evidence" value="ECO:0007669"/>
    <property type="project" value="UniProtKB-KW"/>
</dbReference>
<protein>
    <recommendedName>
        <fullName evidence="11">Zinc metalloprotease</fullName>
        <ecNumber evidence="11">3.4.24.-</ecNumber>
    </recommendedName>
</protein>
<dbReference type="SUPFAM" id="SSF50156">
    <property type="entry name" value="PDZ domain-like"/>
    <property type="match status" value="1"/>
</dbReference>
<dbReference type="InterPro" id="IPR036034">
    <property type="entry name" value="PDZ_sf"/>
</dbReference>
<evidence type="ECO:0000256" key="6">
    <source>
        <dbReference type="ARBA" id="ARBA00022801"/>
    </source>
</evidence>
<keyword evidence="11" id="KW-0479">Metal-binding</keyword>
<evidence type="ECO:0000256" key="8">
    <source>
        <dbReference type="ARBA" id="ARBA00022989"/>
    </source>
</evidence>
<evidence type="ECO:0000256" key="3">
    <source>
        <dbReference type="ARBA" id="ARBA00007931"/>
    </source>
</evidence>
<dbReference type="GO" id="GO:0004222">
    <property type="term" value="F:metalloendopeptidase activity"/>
    <property type="evidence" value="ECO:0007669"/>
    <property type="project" value="InterPro"/>
</dbReference>
<dbReference type="InterPro" id="IPR041489">
    <property type="entry name" value="PDZ_6"/>
</dbReference>
<dbReference type="GO" id="GO:0016020">
    <property type="term" value="C:membrane"/>
    <property type="evidence" value="ECO:0007669"/>
    <property type="project" value="UniProtKB-SubCell"/>
</dbReference>
<dbReference type="GO" id="GO:0006508">
    <property type="term" value="P:proteolysis"/>
    <property type="evidence" value="ECO:0007669"/>
    <property type="project" value="UniProtKB-KW"/>
</dbReference>
<evidence type="ECO:0000256" key="2">
    <source>
        <dbReference type="ARBA" id="ARBA00004141"/>
    </source>
</evidence>
<dbReference type="Gene3D" id="2.30.42.10">
    <property type="match status" value="2"/>
</dbReference>
<evidence type="ECO:0000256" key="5">
    <source>
        <dbReference type="ARBA" id="ARBA00022692"/>
    </source>
</evidence>
<evidence type="ECO:0000313" key="14">
    <source>
        <dbReference type="Proteomes" id="UP000296201"/>
    </source>
</evidence>
<dbReference type="EC" id="3.4.24.-" evidence="11"/>
<reference evidence="13 14" key="1">
    <citation type="submission" date="2018-08" db="EMBL/GenBank/DDBJ databases">
        <title>Horizontal acquisition of hydrogen conversion ability and other habitat adaptations in Hydrogenovibrio crunogenus strains.</title>
        <authorList>
            <person name="Gonnella G."/>
            <person name="Adam N."/>
            <person name="Perner M."/>
        </authorList>
    </citation>
    <scope>NUCLEOTIDE SEQUENCE [LARGE SCALE GENOMIC DNA]</scope>
    <source>
        <strain evidence="13 14">SP-41</strain>
    </source>
</reference>
<keyword evidence="6 11" id="KW-0378">Hydrolase</keyword>
<dbReference type="Pfam" id="PF02163">
    <property type="entry name" value="Peptidase_M50"/>
    <property type="match status" value="1"/>
</dbReference>
<dbReference type="Pfam" id="PF17820">
    <property type="entry name" value="PDZ_6"/>
    <property type="match status" value="1"/>
</dbReference>
<feature type="transmembrane region" description="Helical" evidence="11">
    <location>
        <begin position="6"/>
        <end position="28"/>
    </location>
</feature>
<proteinExistence type="inferred from homology"/>
<keyword evidence="14" id="KW-1185">Reference proteome</keyword>
<feature type="transmembrane region" description="Helical" evidence="11">
    <location>
        <begin position="379"/>
        <end position="404"/>
    </location>
</feature>
<keyword evidence="4 13" id="KW-0645">Protease</keyword>
<keyword evidence="8 11" id="KW-1133">Transmembrane helix</keyword>
<dbReference type="InterPro" id="IPR008915">
    <property type="entry name" value="Peptidase_M50"/>
</dbReference>
<evidence type="ECO:0000313" key="13">
    <source>
        <dbReference type="EMBL" id="QBZ83307.1"/>
    </source>
</evidence>
<dbReference type="RefSeq" id="WP_135795939.1">
    <property type="nucleotide sequence ID" value="NZ_CP032096.1"/>
</dbReference>
<dbReference type="InterPro" id="IPR001478">
    <property type="entry name" value="PDZ"/>
</dbReference>
<feature type="transmembrane region" description="Helical" evidence="11">
    <location>
        <begin position="425"/>
        <end position="447"/>
    </location>
</feature>
<dbReference type="CDD" id="cd23081">
    <property type="entry name" value="cpPDZ_EcRseP-like"/>
    <property type="match status" value="1"/>
</dbReference>
<comment type="subcellular location">
    <subcellularLocation>
        <location evidence="2">Membrane</location>
        <topology evidence="2">Multi-pass membrane protein</topology>
    </subcellularLocation>
</comment>
<dbReference type="NCBIfam" id="TIGR00054">
    <property type="entry name" value="RIP metalloprotease RseP"/>
    <property type="match status" value="1"/>
</dbReference>
<evidence type="ECO:0000256" key="9">
    <source>
        <dbReference type="ARBA" id="ARBA00023049"/>
    </source>
</evidence>
<keyword evidence="9 11" id="KW-0482">Metalloprotease</keyword>
<evidence type="ECO:0000259" key="12">
    <source>
        <dbReference type="PROSITE" id="PS50106"/>
    </source>
</evidence>
<dbReference type="OrthoDB" id="9782003at2"/>
<evidence type="ECO:0000256" key="7">
    <source>
        <dbReference type="ARBA" id="ARBA00022833"/>
    </source>
</evidence>
<dbReference type="Proteomes" id="UP000296201">
    <property type="component" value="Chromosome"/>
</dbReference>
<dbReference type="CDD" id="cd06163">
    <property type="entry name" value="S2P-M50_PDZ_RseP-like"/>
    <property type="match status" value="1"/>
</dbReference>
<organism evidence="13 14">
    <name type="scientific">Hydrogenovibrio crunogenus</name>
    <dbReference type="NCBI Taxonomy" id="39765"/>
    <lineage>
        <taxon>Bacteria</taxon>
        <taxon>Pseudomonadati</taxon>
        <taxon>Pseudomonadota</taxon>
        <taxon>Gammaproteobacteria</taxon>
        <taxon>Thiotrichales</taxon>
        <taxon>Piscirickettsiaceae</taxon>
        <taxon>Hydrogenovibrio</taxon>
    </lineage>
</organism>
<dbReference type="InterPro" id="IPR004387">
    <property type="entry name" value="Pept_M50_Zn"/>
</dbReference>
<name>A0A4P7NZU1_9GAMM</name>
<sequence length="456" mass="50923" precursor="true">MTLFWSIIGFIIAMGLLVTIHEWGHYIVAKLFNIKVTHFSIGFGKPVYVKQKGETQFQIGSIPLGGYVKFADEREGNVAQEDLARAFNRQNVYRRFAVVSAGPLVNLFFAWVAFSLIYFSGVTGLKPVFEEVSQHSVLSKSLPNNHQAWQVERVNGKDVLDWKDVYHNVLQALVNNQQAIQVGLVSVDTQVTKTIFLPLSELDINTPKQKWLSVLGFKPKYPEMPAMIDQILPNSPAERLGLEKGDLILQIDHLSVENWNQFVAYVQKHPNEKVQLSFKRNDVVFQKDVQLDEKSFNGQKVGSLGASVFLDETLLSDYKVSVSYGVLESIQKGWTHSLALLDMTVNMIKRMVLGEVSIKNLSGPVSIAEFSGQALQNGWVAFLSLLGLLSLSLGILNLLPIPVLDGGHLFFYVIEMIKGTPVKESIELVAQKVGVVLILMLTFFALFNDVVRISNG</sequence>
<dbReference type="PANTHER" id="PTHR42837">
    <property type="entry name" value="REGULATOR OF SIGMA-E PROTEASE RSEP"/>
    <property type="match status" value="1"/>
</dbReference>
<comment type="cofactor">
    <cofactor evidence="1 11">
        <name>Zn(2+)</name>
        <dbReference type="ChEBI" id="CHEBI:29105"/>
    </cofactor>
</comment>
<evidence type="ECO:0000256" key="1">
    <source>
        <dbReference type="ARBA" id="ARBA00001947"/>
    </source>
</evidence>
<keyword evidence="10 11" id="KW-0472">Membrane</keyword>
<dbReference type="PROSITE" id="PS50106">
    <property type="entry name" value="PDZ"/>
    <property type="match status" value="1"/>
</dbReference>
<keyword evidence="7 11" id="KW-0862">Zinc</keyword>
<evidence type="ECO:0000256" key="10">
    <source>
        <dbReference type="ARBA" id="ARBA00023136"/>
    </source>
</evidence>
<feature type="transmembrane region" description="Helical" evidence="11">
    <location>
        <begin position="96"/>
        <end position="119"/>
    </location>
</feature>
<dbReference type="EMBL" id="CP032096">
    <property type="protein sequence ID" value="QBZ83307.1"/>
    <property type="molecule type" value="Genomic_DNA"/>
</dbReference>
<keyword evidence="5 11" id="KW-0812">Transmembrane</keyword>
<feature type="domain" description="PDZ" evidence="12">
    <location>
        <begin position="201"/>
        <end position="258"/>
    </location>
</feature>
<dbReference type="AlphaFoldDB" id="A0A4P7NZU1"/>
<dbReference type="PANTHER" id="PTHR42837:SF2">
    <property type="entry name" value="MEMBRANE METALLOPROTEASE ARASP2, CHLOROPLASTIC-RELATED"/>
    <property type="match status" value="1"/>
</dbReference>
<gene>
    <name evidence="13" type="primary">rseP</name>
    <name evidence="13" type="ORF">GHNINEIG_01359</name>
</gene>
<accession>A0A4P7NZU1</accession>
<dbReference type="SMART" id="SM00228">
    <property type="entry name" value="PDZ"/>
    <property type="match status" value="1"/>
</dbReference>